<dbReference type="OrthoDB" id="2432495at2759"/>
<comment type="caution">
    <text evidence="1">The sequence shown here is derived from an EMBL/GenBank/DDBJ whole genome shotgun (WGS) entry which is preliminary data.</text>
</comment>
<dbReference type="Proteomes" id="UP001153678">
    <property type="component" value="Unassembled WGS sequence"/>
</dbReference>
<protein>
    <submittedName>
        <fullName evidence="1">7739_t:CDS:1</fullName>
    </submittedName>
</protein>
<keyword evidence="2" id="KW-1185">Reference proteome</keyword>
<accession>A0A9W4X2Z8</accession>
<evidence type="ECO:0000313" key="1">
    <source>
        <dbReference type="EMBL" id="CAI2182686.1"/>
    </source>
</evidence>
<dbReference type="EMBL" id="CAMKVN010002808">
    <property type="protein sequence ID" value="CAI2182686.1"/>
    <property type="molecule type" value="Genomic_DNA"/>
</dbReference>
<gene>
    <name evidence="1" type="ORF">FWILDA_LOCUS10702</name>
</gene>
<proteinExistence type="predicted"/>
<reference evidence="1" key="1">
    <citation type="submission" date="2022-08" db="EMBL/GenBank/DDBJ databases">
        <authorList>
            <person name="Kallberg Y."/>
            <person name="Tangrot J."/>
            <person name="Rosling A."/>
        </authorList>
    </citation>
    <scope>NUCLEOTIDE SEQUENCE</scope>
    <source>
        <strain evidence="1">Wild A</strain>
    </source>
</reference>
<evidence type="ECO:0000313" key="2">
    <source>
        <dbReference type="Proteomes" id="UP001153678"/>
    </source>
</evidence>
<organism evidence="1 2">
    <name type="scientific">Funneliformis geosporum</name>
    <dbReference type="NCBI Taxonomy" id="1117311"/>
    <lineage>
        <taxon>Eukaryota</taxon>
        <taxon>Fungi</taxon>
        <taxon>Fungi incertae sedis</taxon>
        <taxon>Mucoromycota</taxon>
        <taxon>Glomeromycotina</taxon>
        <taxon>Glomeromycetes</taxon>
        <taxon>Glomerales</taxon>
        <taxon>Glomeraceae</taxon>
        <taxon>Funneliformis</taxon>
    </lineage>
</organism>
<dbReference type="AlphaFoldDB" id="A0A9W4X2Z8"/>
<sequence length="268" mass="31225">MLIDNKIKDLELERKRKAMEKHKKDVIETCFHTFNSAIPNSECNNVYFVDPMKDSVPFLDIIWRSKFVALYGARISEKSTCVIQVKKQLIDEGFICIYEFARFFSKDKCKKRVVLFVDEYDVLYETGDDIRASLLRVICGIKNAKDKYSLWSSVAVSPFSILHLNSNRSISPFNVKDPKIQISRRSNSLQKSVLDYATFRKMVYILTKDKARKAMQLIQPTFIEFFDLVQIVDKRNLAEVLTAEGVLIRDEETKDRFKMSFVLVDKLV</sequence>
<name>A0A9W4X2Z8_9GLOM</name>